<organism evidence="1 2">
    <name type="scientific">Penicillium malachiteum</name>
    <dbReference type="NCBI Taxonomy" id="1324776"/>
    <lineage>
        <taxon>Eukaryota</taxon>
        <taxon>Fungi</taxon>
        <taxon>Dikarya</taxon>
        <taxon>Ascomycota</taxon>
        <taxon>Pezizomycotina</taxon>
        <taxon>Eurotiomycetes</taxon>
        <taxon>Eurotiomycetidae</taxon>
        <taxon>Eurotiales</taxon>
        <taxon>Aspergillaceae</taxon>
        <taxon>Penicillium</taxon>
    </lineage>
</organism>
<dbReference type="Proteomes" id="UP001215712">
    <property type="component" value="Unassembled WGS sequence"/>
</dbReference>
<comment type="caution">
    <text evidence="1">The sequence shown here is derived from an EMBL/GenBank/DDBJ whole genome shotgun (WGS) entry which is preliminary data.</text>
</comment>
<name>A0AAD6HB37_9EURO</name>
<reference evidence="1" key="1">
    <citation type="journal article" date="2023" name="IMA Fungus">
        <title>Comparative genomic study of the Penicillium genus elucidates a diverse pangenome and 15 lateral gene transfer events.</title>
        <authorList>
            <person name="Petersen C."/>
            <person name="Sorensen T."/>
            <person name="Nielsen M.R."/>
            <person name="Sondergaard T.E."/>
            <person name="Sorensen J.L."/>
            <person name="Fitzpatrick D.A."/>
            <person name="Frisvad J.C."/>
            <person name="Nielsen K.L."/>
        </authorList>
    </citation>
    <scope>NUCLEOTIDE SEQUENCE</scope>
    <source>
        <strain evidence="1">IBT 17514</strain>
    </source>
</reference>
<reference evidence="1" key="2">
    <citation type="submission" date="2023-01" db="EMBL/GenBank/DDBJ databases">
        <authorList>
            <person name="Petersen C."/>
        </authorList>
    </citation>
    <scope>NUCLEOTIDE SEQUENCE</scope>
    <source>
        <strain evidence="1">IBT 17514</strain>
    </source>
</reference>
<evidence type="ECO:0000313" key="1">
    <source>
        <dbReference type="EMBL" id="KAJ5703677.1"/>
    </source>
</evidence>
<accession>A0AAD6HB37</accession>
<protein>
    <submittedName>
        <fullName evidence="1">Uncharacterized protein</fullName>
    </submittedName>
</protein>
<evidence type="ECO:0000313" key="2">
    <source>
        <dbReference type="Proteomes" id="UP001215712"/>
    </source>
</evidence>
<sequence length="301" mass="35481">MTVEQKQALLDFLGDWCLYNDWNSLIAIFPNQRFRFAVLTQAVIMKDIFQSLVENPFYYIDLGTHWDGFSETLPPTYGKELYQHWQKLLRVDELIAEKWRFVTVQMMNRYLEPHAGPETDPICSVEAWDCTTGIRSWNIRQRYVNQLVRNILDRSSLIWPMLLDHDPKKELETEEPFRREGLLRRCYEEACDFAVQIRCQKRWWAHGQDGYDTPFDYAADDFQKGRRSAIIFWPTTWAVSCRYITVPPQGSMIAQEGGRSSLEGIEWAYADERDWVYKVFACGRVYLAGRGQVKPDDASRE</sequence>
<gene>
    <name evidence="1" type="ORF">N7493_011602</name>
</gene>
<proteinExistence type="predicted"/>
<keyword evidence="2" id="KW-1185">Reference proteome</keyword>
<dbReference type="EMBL" id="JAQJAN010000021">
    <property type="protein sequence ID" value="KAJ5703677.1"/>
    <property type="molecule type" value="Genomic_DNA"/>
</dbReference>
<dbReference type="AlphaFoldDB" id="A0AAD6HB37"/>